<organism evidence="1 2">
    <name type="scientific">Zarconia navalis LEGE 11467</name>
    <dbReference type="NCBI Taxonomy" id="1828826"/>
    <lineage>
        <taxon>Bacteria</taxon>
        <taxon>Bacillati</taxon>
        <taxon>Cyanobacteriota</taxon>
        <taxon>Cyanophyceae</taxon>
        <taxon>Oscillatoriophycideae</taxon>
        <taxon>Oscillatoriales</taxon>
        <taxon>Oscillatoriales incertae sedis</taxon>
        <taxon>Zarconia</taxon>
        <taxon>Zarconia navalis</taxon>
    </lineage>
</organism>
<proteinExistence type="predicted"/>
<dbReference type="AlphaFoldDB" id="A0A928VYB6"/>
<reference evidence="1" key="1">
    <citation type="submission" date="2020-10" db="EMBL/GenBank/DDBJ databases">
        <authorList>
            <person name="Castelo-Branco R."/>
            <person name="Eusebio N."/>
            <person name="Adriana R."/>
            <person name="Vieira A."/>
            <person name="Brugerolle De Fraissinette N."/>
            <person name="Rezende De Castro R."/>
            <person name="Schneider M.P."/>
            <person name="Vasconcelos V."/>
            <person name="Leao P.N."/>
        </authorList>
    </citation>
    <scope>NUCLEOTIDE SEQUENCE</scope>
    <source>
        <strain evidence="1">LEGE 11467</strain>
    </source>
</reference>
<dbReference type="RefSeq" id="WP_264320173.1">
    <property type="nucleotide sequence ID" value="NZ_JADEXN010000041.1"/>
</dbReference>
<evidence type="ECO:0000313" key="2">
    <source>
        <dbReference type="Proteomes" id="UP000621799"/>
    </source>
</evidence>
<keyword evidence="2" id="KW-1185">Reference proteome</keyword>
<accession>A0A928VYB6</accession>
<protein>
    <submittedName>
        <fullName evidence="1">Uncharacterized protein</fullName>
    </submittedName>
</protein>
<gene>
    <name evidence="1" type="ORF">IQ235_03800</name>
</gene>
<dbReference type="Proteomes" id="UP000621799">
    <property type="component" value="Unassembled WGS sequence"/>
</dbReference>
<evidence type="ECO:0000313" key="1">
    <source>
        <dbReference type="EMBL" id="MBE9039915.1"/>
    </source>
</evidence>
<dbReference type="EMBL" id="JADEXN010000041">
    <property type="protein sequence ID" value="MBE9039915.1"/>
    <property type="molecule type" value="Genomic_DNA"/>
</dbReference>
<sequence>MEERELRSILIIQSELSSTKIETAATRKEFFTSYCPYTPYPFTNA</sequence>
<name>A0A928VYB6_9CYAN</name>
<comment type="caution">
    <text evidence="1">The sequence shown here is derived from an EMBL/GenBank/DDBJ whole genome shotgun (WGS) entry which is preliminary data.</text>
</comment>